<evidence type="ECO:0000256" key="3">
    <source>
        <dbReference type="SAM" id="MobiDB-lite"/>
    </source>
</evidence>
<reference evidence="5 6" key="1">
    <citation type="submission" date="2019-03" db="EMBL/GenBank/DDBJ databases">
        <title>Single cell metagenomics reveals metabolic interactions within the superorganism composed of flagellate Streblomastix strix and complex community of Bacteroidetes bacteria on its surface.</title>
        <authorList>
            <person name="Treitli S.C."/>
            <person name="Kolisko M."/>
            <person name="Husnik F."/>
            <person name="Keeling P."/>
            <person name="Hampl V."/>
        </authorList>
    </citation>
    <scope>NUCLEOTIDE SEQUENCE [LARGE SCALE GENOMIC DNA]</scope>
    <source>
        <strain evidence="5">ST1C</strain>
    </source>
</reference>
<dbReference type="PROSITE" id="PS50004">
    <property type="entry name" value="C2"/>
    <property type="match status" value="1"/>
</dbReference>
<evidence type="ECO:0000259" key="4">
    <source>
        <dbReference type="PROSITE" id="PS50004"/>
    </source>
</evidence>
<proteinExistence type="predicted"/>
<dbReference type="Pfam" id="PF00168">
    <property type="entry name" value="C2"/>
    <property type="match status" value="1"/>
</dbReference>
<dbReference type="GO" id="GO:0016020">
    <property type="term" value="C:membrane"/>
    <property type="evidence" value="ECO:0007669"/>
    <property type="project" value="TreeGrafter"/>
</dbReference>
<dbReference type="SUPFAM" id="SSF49562">
    <property type="entry name" value="C2 domain (Calcium/lipid-binding domain, CaLB)"/>
    <property type="match status" value="1"/>
</dbReference>
<gene>
    <name evidence="5" type="ORF">EZS28_044018</name>
</gene>
<protein>
    <recommendedName>
        <fullName evidence="4">C2 domain-containing protein</fullName>
    </recommendedName>
</protein>
<feature type="compositionally biased region" description="Acidic residues" evidence="3">
    <location>
        <begin position="134"/>
        <end position="146"/>
    </location>
</feature>
<keyword evidence="1" id="KW-0479">Metal-binding</keyword>
<dbReference type="Gene3D" id="2.60.40.150">
    <property type="entry name" value="C2 domain"/>
    <property type="match status" value="1"/>
</dbReference>
<feature type="compositionally biased region" description="Low complexity" evidence="3">
    <location>
        <begin position="265"/>
        <end position="280"/>
    </location>
</feature>
<name>A0A5J4TSZ3_9EUKA</name>
<sequence>MSREVSIELWDGEDKQVGIVNIPFKEFENNPQMHEYELVAPSGSENEEQIVGIIGIDINYIPGGDKIKVKMIDEGDQTDNQTEDGEMISTGQILYSRPRNKALRSSIESQDNEQERERIQNKIRKNRGKQGQGDNEEIEGEGDVEGEGDKDRINRKKQRKQRYRGDGQEQEEGGDKERRFEGDEQDEVGREVREEGYNSPDGQGRIRQYDDSAAQTTNEYNNYEPDKPNNQLQQQQKDEQQVDEKQNKNIKQQQTQQDKQKQFEQQRQLGQQTEGQQTDEQFTNLLPSGKVEIDLIGVKNIAPMDLNGKSDPYIKVILGQQEGTTKRYKNALNAEFNETFTLQYDPIEVPSNELKLELWDYDTFSSDDIIGIINIP</sequence>
<dbReference type="OrthoDB" id="67700at2759"/>
<evidence type="ECO:0000256" key="2">
    <source>
        <dbReference type="ARBA" id="ARBA00022837"/>
    </source>
</evidence>
<feature type="compositionally biased region" description="Basic and acidic residues" evidence="3">
    <location>
        <begin position="163"/>
        <end position="196"/>
    </location>
</feature>
<dbReference type="Proteomes" id="UP000324800">
    <property type="component" value="Unassembled WGS sequence"/>
</dbReference>
<dbReference type="PRINTS" id="PR00360">
    <property type="entry name" value="C2DOMAIN"/>
</dbReference>
<organism evidence="5 6">
    <name type="scientific">Streblomastix strix</name>
    <dbReference type="NCBI Taxonomy" id="222440"/>
    <lineage>
        <taxon>Eukaryota</taxon>
        <taxon>Metamonada</taxon>
        <taxon>Preaxostyla</taxon>
        <taxon>Oxymonadida</taxon>
        <taxon>Streblomastigidae</taxon>
        <taxon>Streblomastix</taxon>
    </lineage>
</organism>
<dbReference type="InterPro" id="IPR000008">
    <property type="entry name" value="C2_dom"/>
</dbReference>
<feature type="compositionally biased region" description="Basic residues" evidence="3">
    <location>
        <begin position="153"/>
        <end position="162"/>
    </location>
</feature>
<dbReference type="CDD" id="cd00030">
    <property type="entry name" value="C2"/>
    <property type="match status" value="1"/>
</dbReference>
<evidence type="ECO:0000313" key="5">
    <source>
        <dbReference type="EMBL" id="KAA6360455.1"/>
    </source>
</evidence>
<accession>A0A5J4TSZ3</accession>
<feature type="compositionally biased region" description="Acidic residues" evidence="3">
    <location>
        <begin position="77"/>
        <end position="86"/>
    </location>
</feature>
<dbReference type="EMBL" id="SNRW01026921">
    <property type="protein sequence ID" value="KAA6360455.1"/>
    <property type="molecule type" value="Genomic_DNA"/>
</dbReference>
<feature type="domain" description="C2" evidence="4">
    <location>
        <begin position="268"/>
        <end position="376"/>
    </location>
</feature>
<feature type="non-terminal residue" evidence="5">
    <location>
        <position position="376"/>
    </location>
</feature>
<dbReference type="InterPro" id="IPR035892">
    <property type="entry name" value="C2_domain_sf"/>
</dbReference>
<dbReference type="AlphaFoldDB" id="A0A5J4TSZ3"/>
<dbReference type="SMART" id="SM00239">
    <property type="entry name" value="C2"/>
    <property type="match status" value="1"/>
</dbReference>
<evidence type="ECO:0000313" key="6">
    <source>
        <dbReference type="Proteomes" id="UP000324800"/>
    </source>
</evidence>
<keyword evidence="2" id="KW-0106">Calcium</keyword>
<dbReference type="GO" id="GO:0005509">
    <property type="term" value="F:calcium ion binding"/>
    <property type="evidence" value="ECO:0007669"/>
    <property type="project" value="TreeGrafter"/>
</dbReference>
<dbReference type="PANTHER" id="PTHR45911">
    <property type="entry name" value="C2 DOMAIN-CONTAINING PROTEIN"/>
    <property type="match status" value="1"/>
</dbReference>
<feature type="region of interest" description="Disordered" evidence="3">
    <location>
        <begin position="77"/>
        <end position="280"/>
    </location>
</feature>
<feature type="compositionally biased region" description="Basic and acidic residues" evidence="3">
    <location>
        <begin position="236"/>
        <end position="247"/>
    </location>
</feature>
<dbReference type="PANTHER" id="PTHR45911:SF4">
    <property type="entry name" value="MULTIPLE C2 AND TRANSMEMBRANE DOMAIN-CONTAINING PROTEIN"/>
    <property type="match status" value="1"/>
</dbReference>
<evidence type="ECO:0000256" key="1">
    <source>
        <dbReference type="ARBA" id="ARBA00022723"/>
    </source>
</evidence>
<comment type="caution">
    <text evidence="5">The sequence shown here is derived from an EMBL/GenBank/DDBJ whole genome shotgun (WGS) entry which is preliminary data.</text>
</comment>